<dbReference type="Gene3D" id="1.25.40.10">
    <property type="entry name" value="Tetratricopeptide repeat domain"/>
    <property type="match status" value="1"/>
</dbReference>
<protein>
    <recommendedName>
        <fullName evidence="3">Tetratricopeptide repeat protein</fullName>
    </recommendedName>
</protein>
<keyword evidence="2" id="KW-1185">Reference proteome</keyword>
<evidence type="ECO:0008006" key="3">
    <source>
        <dbReference type="Google" id="ProtNLM"/>
    </source>
</evidence>
<dbReference type="EMBL" id="OC917205">
    <property type="protein sequence ID" value="CAD7646460.1"/>
    <property type="molecule type" value="Genomic_DNA"/>
</dbReference>
<dbReference type="Proteomes" id="UP000728032">
    <property type="component" value="Unassembled WGS sequence"/>
</dbReference>
<dbReference type="InterPro" id="IPR019412">
    <property type="entry name" value="IML2/TPR_39"/>
</dbReference>
<dbReference type="PANTHER" id="PTHR31859">
    <property type="entry name" value="TETRATRICOPEPTIDE REPEAT PROTEIN 39 FAMILY MEMBER"/>
    <property type="match status" value="1"/>
</dbReference>
<name>A0A7R9LRA0_9ACAR</name>
<evidence type="ECO:0000313" key="2">
    <source>
        <dbReference type="Proteomes" id="UP000728032"/>
    </source>
</evidence>
<dbReference type="Pfam" id="PF13181">
    <property type="entry name" value="TPR_8"/>
    <property type="match status" value="2"/>
</dbReference>
<dbReference type="InterPro" id="IPR019734">
    <property type="entry name" value="TPR_rpt"/>
</dbReference>
<dbReference type="AlphaFoldDB" id="A0A7R9LRA0"/>
<gene>
    <name evidence="1" type="ORF">ONB1V03_LOCUS5741</name>
</gene>
<feature type="non-terminal residue" evidence="1">
    <location>
        <position position="1"/>
    </location>
</feature>
<proteinExistence type="predicted"/>
<dbReference type="OrthoDB" id="6510106at2759"/>
<dbReference type="InterPro" id="IPR011990">
    <property type="entry name" value="TPR-like_helical_dom_sf"/>
</dbReference>
<accession>A0A7R9LRA0</accession>
<organism evidence="1">
    <name type="scientific">Oppiella nova</name>
    <dbReference type="NCBI Taxonomy" id="334625"/>
    <lineage>
        <taxon>Eukaryota</taxon>
        <taxon>Metazoa</taxon>
        <taxon>Ecdysozoa</taxon>
        <taxon>Arthropoda</taxon>
        <taxon>Chelicerata</taxon>
        <taxon>Arachnida</taxon>
        <taxon>Acari</taxon>
        <taxon>Acariformes</taxon>
        <taxon>Sarcoptiformes</taxon>
        <taxon>Oribatida</taxon>
        <taxon>Brachypylina</taxon>
        <taxon>Oppioidea</taxon>
        <taxon>Oppiidae</taxon>
        <taxon>Oppiella</taxon>
    </lineage>
</organism>
<sequence>MDVQQKQIVTKLMESIPTLRIRHLGKTITPEKVAVECSIKYVKNKEFLILPEMDLLYQLNWLNLIRGNEVLLNKFMVRVEKEVNHFKDDMTDNYLAALFYKGYLLRLLGKPKEAKQCMQTVVENASKIKLETSIVPQSVLELGLLDLEQGLTEEAKKWLNKCISDYNGYLNENYVHLRAFAGLRELGVSTDKFKEDDMKLEEYKKQWLKDINVEEKSYESILEKEEEIVVK</sequence>
<dbReference type="EMBL" id="CAJPVJ010002380">
    <property type="protein sequence ID" value="CAG2166214.1"/>
    <property type="molecule type" value="Genomic_DNA"/>
</dbReference>
<dbReference type="PANTHER" id="PTHR31859:SF1">
    <property type="entry name" value="TETRATRICOPEPTIDE REPEAT PROTEIN 39C"/>
    <property type="match status" value="1"/>
</dbReference>
<evidence type="ECO:0000313" key="1">
    <source>
        <dbReference type="EMBL" id="CAD7646460.1"/>
    </source>
</evidence>
<dbReference type="SUPFAM" id="SSF48452">
    <property type="entry name" value="TPR-like"/>
    <property type="match status" value="1"/>
</dbReference>
<reference evidence="1" key="1">
    <citation type="submission" date="2020-11" db="EMBL/GenBank/DDBJ databases">
        <authorList>
            <person name="Tran Van P."/>
        </authorList>
    </citation>
    <scope>NUCLEOTIDE SEQUENCE</scope>
</reference>